<feature type="domain" description="SGNH" evidence="4">
    <location>
        <begin position="568"/>
        <end position="801"/>
    </location>
</feature>
<feature type="transmembrane region" description="Helical" evidence="2">
    <location>
        <begin position="320"/>
        <end position="337"/>
    </location>
</feature>
<dbReference type="Pfam" id="PF01757">
    <property type="entry name" value="Acyl_transf_3"/>
    <property type="match status" value="1"/>
</dbReference>
<evidence type="ECO:0000259" key="4">
    <source>
        <dbReference type="Pfam" id="PF19040"/>
    </source>
</evidence>
<dbReference type="GO" id="GO:0016020">
    <property type="term" value="C:membrane"/>
    <property type="evidence" value="ECO:0007669"/>
    <property type="project" value="TreeGrafter"/>
</dbReference>
<dbReference type="InterPro" id="IPR002656">
    <property type="entry name" value="Acyl_transf_3_dom"/>
</dbReference>
<name>A0A345NNZ4_9MICO</name>
<dbReference type="OrthoDB" id="3404679at2"/>
<feature type="transmembrane region" description="Helical" evidence="2">
    <location>
        <begin position="186"/>
        <end position="204"/>
    </location>
</feature>
<dbReference type="Proteomes" id="UP000253790">
    <property type="component" value="Chromosome"/>
</dbReference>
<organism evidence="5 6">
    <name type="scientific">Ornithinimicrobium avium</name>
    <dbReference type="NCBI Taxonomy" id="2283195"/>
    <lineage>
        <taxon>Bacteria</taxon>
        <taxon>Bacillati</taxon>
        <taxon>Actinomycetota</taxon>
        <taxon>Actinomycetes</taxon>
        <taxon>Micrococcales</taxon>
        <taxon>Ornithinimicrobiaceae</taxon>
        <taxon>Ornithinimicrobium</taxon>
    </lineage>
</organism>
<feature type="region of interest" description="Disordered" evidence="1">
    <location>
        <begin position="499"/>
        <end position="538"/>
    </location>
</feature>
<feature type="region of interest" description="Disordered" evidence="1">
    <location>
        <begin position="1"/>
        <end position="104"/>
    </location>
</feature>
<sequence length="817" mass="86802">MPRASPAPSPTATATTAPVWSPPSTSSAPCAGAGSSRPEGARGPRDPDPGSTEKTVPPCGAVFAARGPPPHQLPHPGQDVRADPTSTPYPRRTEHVTSTDTGLRVRRRAGAERPKGFRPDIEGMRAVAILLVLVYHAGLPFLPGGFVGVDVFFVISGFLITGLLIRELETKGRVSLPRFYARRAKRLLPATALVLVVTTFLTWLTSSVVEWRTFGLDIVGAATYVVNWVLAGRAVDYLAEDVSASPVQHFWSLAVEEQFYIVWPLLLIAVGWWVARRGSARLRPVMTAAILVVIVPSFLWSLHLTGANPERAFFVSTTRLWELGIGAFVAIGALLWARLPRTFAVVLGWAGLAAVVLSGFVIDTRTPWPGYHALLPTLGTAAVIIAGFTSGRSGAAGILSRPSMVWVGGLSYSLYLWHWPLLVSADAYWDGLSPLAGTAVALLSVVPAWLSLRYVENPLRFSRSLSASNRFTLSLGANFTAVGVVAGLLLVLAVPTSSAPGSSTAAGAGAITQGGGQRDGGARTDAPTTTSDGTPPPGSVASLALVDGFVPAATEATQDVPAGYDDGCQQNQSDPEPIRCDYGDPQGEVTIAVVGDSKILQWQSVLDQIGKDEGWHLVSYTKSACGFHSGMQVAKGGPYTSCAQWNDLVMQEIVDLDPDLVLTTQRNFQALTDESDPSTLSEDAMLPAIVETWQELADHGIPVLGMLDNAAPDISVYECVAEHPDDLAACTFDKQEGIDNSSAPLFEAAAEQVPDVRLLDVRDAICPDPQTCVPVIGGVLVYRQTSHITDTYARSLEPLVKEEMVPLVEQMAGGGGR</sequence>
<accession>A0A345NNZ4</accession>
<dbReference type="InterPro" id="IPR043968">
    <property type="entry name" value="SGNH"/>
</dbReference>
<feature type="transmembrane region" description="Helical" evidence="2">
    <location>
        <begin position="368"/>
        <end position="391"/>
    </location>
</feature>
<dbReference type="KEGG" id="orn:DV701_12045"/>
<keyword evidence="2" id="KW-0472">Membrane</keyword>
<feature type="compositionally biased region" description="Low complexity" evidence="1">
    <location>
        <begin position="524"/>
        <end position="533"/>
    </location>
</feature>
<protein>
    <submittedName>
        <fullName evidence="5">Acyltransferase</fullName>
    </submittedName>
</protein>
<keyword evidence="5" id="KW-0808">Transferase</keyword>
<keyword evidence="2" id="KW-0812">Transmembrane</keyword>
<dbReference type="EMBL" id="CP031229">
    <property type="protein sequence ID" value="AXH96752.1"/>
    <property type="molecule type" value="Genomic_DNA"/>
</dbReference>
<evidence type="ECO:0000313" key="6">
    <source>
        <dbReference type="Proteomes" id="UP000253790"/>
    </source>
</evidence>
<feature type="transmembrane region" description="Helical" evidence="2">
    <location>
        <begin position="145"/>
        <end position="165"/>
    </location>
</feature>
<feature type="domain" description="Acyltransferase 3" evidence="3">
    <location>
        <begin position="120"/>
        <end position="450"/>
    </location>
</feature>
<feature type="transmembrane region" description="Helical" evidence="2">
    <location>
        <begin position="344"/>
        <end position="362"/>
    </location>
</feature>
<feature type="compositionally biased region" description="Low complexity" evidence="1">
    <location>
        <begin position="499"/>
        <end position="511"/>
    </location>
</feature>
<keyword evidence="5" id="KW-0012">Acyltransferase</keyword>
<evidence type="ECO:0000256" key="1">
    <source>
        <dbReference type="SAM" id="MobiDB-lite"/>
    </source>
</evidence>
<evidence type="ECO:0000259" key="3">
    <source>
        <dbReference type="Pfam" id="PF01757"/>
    </source>
</evidence>
<keyword evidence="6" id="KW-1185">Reference proteome</keyword>
<reference evidence="5 6" key="1">
    <citation type="submission" date="2018-07" db="EMBL/GenBank/DDBJ databases">
        <title>Complete genome sequencing of Ornithinimicrobium sp. AMA3305.</title>
        <authorList>
            <person name="Bae J.-W."/>
        </authorList>
    </citation>
    <scope>NUCLEOTIDE SEQUENCE [LARGE SCALE GENOMIC DNA]</scope>
    <source>
        <strain evidence="5 6">AMA3305</strain>
    </source>
</reference>
<keyword evidence="2" id="KW-1133">Transmembrane helix</keyword>
<feature type="transmembrane region" description="Helical" evidence="2">
    <location>
        <begin position="473"/>
        <end position="494"/>
    </location>
</feature>
<gene>
    <name evidence="5" type="ORF">DV701_12045</name>
</gene>
<feature type="transmembrane region" description="Helical" evidence="2">
    <location>
        <begin position="258"/>
        <end position="275"/>
    </location>
</feature>
<dbReference type="GO" id="GO:0016747">
    <property type="term" value="F:acyltransferase activity, transferring groups other than amino-acyl groups"/>
    <property type="evidence" value="ECO:0007669"/>
    <property type="project" value="InterPro"/>
</dbReference>
<dbReference type="PANTHER" id="PTHR23028">
    <property type="entry name" value="ACETYLTRANSFERASE"/>
    <property type="match status" value="1"/>
</dbReference>
<feature type="transmembrane region" description="Helical" evidence="2">
    <location>
        <begin position="282"/>
        <end position="300"/>
    </location>
</feature>
<dbReference type="Pfam" id="PF19040">
    <property type="entry name" value="SGNH"/>
    <property type="match status" value="1"/>
</dbReference>
<dbReference type="AlphaFoldDB" id="A0A345NNZ4"/>
<feature type="transmembrane region" description="Helical" evidence="2">
    <location>
        <begin position="432"/>
        <end position="452"/>
    </location>
</feature>
<evidence type="ECO:0000256" key="2">
    <source>
        <dbReference type="SAM" id="Phobius"/>
    </source>
</evidence>
<dbReference type="PANTHER" id="PTHR23028:SF53">
    <property type="entry name" value="ACYL_TRANSF_3 DOMAIN-CONTAINING PROTEIN"/>
    <property type="match status" value="1"/>
</dbReference>
<dbReference type="InterPro" id="IPR050879">
    <property type="entry name" value="Acyltransferase_3"/>
</dbReference>
<feature type="transmembrane region" description="Helical" evidence="2">
    <location>
        <begin position="403"/>
        <end position="420"/>
    </location>
</feature>
<dbReference type="GO" id="GO:0009103">
    <property type="term" value="P:lipopolysaccharide biosynthetic process"/>
    <property type="evidence" value="ECO:0007669"/>
    <property type="project" value="TreeGrafter"/>
</dbReference>
<proteinExistence type="predicted"/>
<feature type="compositionally biased region" description="Low complexity" evidence="1">
    <location>
        <begin position="10"/>
        <end position="29"/>
    </location>
</feature>
<evidence type="ECO:0000313" key="5">
    <source>
        <dbReference type="EMBL" id="AXH96752.1"/>
    </source>
</evidence>
<feature type="compositionally biased region" description="Basic and acidic residues" evidence="1">
    <location>
        <begin position="39"/>
        <end position="48"/>
    </location>
</feature>